<evidence type="ECO:0000313" key="3">
    <source>
        <dbReference type="Proteomes" id="UP000799324"/>
    </source>
</evidence>
<organism evidence="2 3">
    <name type="scientific">Lophiostoma macrostomum CBS 122681</name>
    <dbReference type="NCBI Taxonomy" id="1314788"/>
    <lineage>
        <taxon>Eukaryota</taxon>
        <taxon>Fungi</taxon>
        <taxon>Dikarya</taxon>
        <taxon>Ascomycota</taxon>
        <taxon>Pezizomycotina</taxon>
        <taxon>Dothideomycetes</taxon>
        <taxon>Pleosporomycetidae</taxon>
        <taxon>Pleosporales</taxon>
        <taxon>Lophiostomataceae</taxon>
        <taxon>Lophiostoma</taxon>
    </lineage>
</organism>
<name>A0A6A6TG13_9PLEO</name>
<sequence>MILRLEMGRNERTWLSPPSIRGSGNTRLRRLRCMYRRRGRGVPPTRTSRRRMGRDKRPEHRPVPERRCGALESRFCLSGVSAWSSLICF</sequence>
<feature type="region of interest" description="Disordered" evidence="1">
    <location>
        <begin position="39"/>
        <end position="64"/>
    </location>
</feature>
<gene>
    <name evidence="2" type="ORF">K491DRAFT_253347</name>
</gene>
<reference evidence="2" key="1">
    <citation type="journal article" date="2020" name="Stud. Mycol.">
        <title>101 Dothideomycetes genomes: a test case for predicting lifestyles and emergence of pathogens.</title>
        <authorList>
            <person name="Haridas S."/>
            <person name="Albert R."/>
            <person name="Binder M."/>
            <person name="Bloem J."/>
            <person name="Labutti K."/>
            <person name="Salamov A."/>
            <person name="Andreopoulos B."/>
            <person name="Baker S."/>
            <person name="Barry K."/>
            <person name="Bills G."/>
            <person name="Bluhm B."/>
            <person name="Cannon C."/>
            <person name="Castanera R."/>
            <person name="Culley D."/>
            <person name="Daum C."/>
            <person name="Ezra D."/>
            <person name="Gonzalez J."/>
            <person name="Henrissat B."/>
            <person name="Kuo A."/>
            <person name="Liang C."/>
            <person name="Lipzen A."/>
            <person name="Lutzoni F."/>
            <person name="Magnuson J."/>
            <person name="Mondo S."/>
            <person name="Nolan M."/>
            <person name="Ohm R."/>
            <person name="Pangilinan J."/>
            <person name="Park H.-J."/>
            <person name="Ramirez L."/>
            <person name="Alfaro M."/>
            <person name="Sun H."/>
            <person name="Tritt A."/>
            <person name="Yoshinaga Y."/>
            <person name="Zwiers L.-H."/>
            <person name="Turgeon B."/>
            <person name="Goodwin S."/>
            <person name="Spatafora J."/>
            <person name="Crous P."/>
            <person name="Grigoriev I."/>
        </authorList>
    </citation>
    <scope>NUCLEOTIDE SEQUENCE</scope>
    <source>
        <strain evidence="2">CBS 122681</strain>
    </source>
</reference>
<evidence type="ECO:0000313" key="2">
    <source>
        <dbReference type="EMBL" id="KAF2658672.1"/>
    </source>
</evidence>
<dbReference type="EMBL" id="MU004313">
    <property type="protein sequence ID" value="KAF2658672.1"/>
    <property type="molecule type" value="Genomic_DNA"/>
</dbReference>
<evidence type="ECO:0000256" key="1">
    <source>
        <dbReference type="SAM" id="MobiDB-lite"/>
    </source>
</evidence>
<feature type="compositionally biased region" description="Basic and acidic residues" evidence="1">
    <location>
        <begin position="55"/>
        <end position="64"/>
    </location>
</feature>
<dbReference type="Proteomes" id="UP000799324">
    <property type="component" value="Unassembled WGS sequence"/>
</dbReference>
<protein>
    <submittedName>
        <fullName evidence="2">Uncharacterized protein</fullName>
    </submittedName>
</protein>
<dbReference type="AlphaFoldDB" id="A0A6A6TG13"/>
<proteinExistence type="predicted"/>
<accession>A0A6A6TG13</accession>
<keyword evidence="3" id="KW-1185">Reference proteome</keyword>